<evidence type="ECO:0000313" key="2">
    <source>
        <dbReference type="EMBL" id="KII64635.1"/>
    </source>
</evidence>
<dbReference type="SUPFAM" id="SSF50156">
    <property type="entry name" value="PDZ domain-like"/>
    <property type="match status" value="1"/>
</dbReference>
<reference evidence="2 3" key="1">
    <citation type="journal article" date="2014" name="Genome Biol. Evol.">
        <title>The genome of the myxosporean Thelohanellus kitauei shows adaptations to nutrient acquisition within its fish host.</title>
        <authorList>
            <person name="Yang Y."/>
            <person name="Xiong J."/>
            <person name="Zhou Z."/>
            <person name="Huo F."/>
            <person name="Miao W."/>
            <person name="Ran C."/>
            <person name="Liu Y."/>
            <person name="Zhang J."/>
            <person name="Feng J."/>
            <person name="Wang M."/>
            <person name="Wang M."/>
            <person name="Wang L."/>
            <person name="Yao B."/>
        </authorList>
    </citation>
    <scope>NUCLEOTIDE SEQUENCE [LARGE SCALE GENOMIC DNA]</scope>
    <source>
        <strain evidence="2">Wuqing</strain>
    </source>
</reference>
<dbReference type="SMART" id="SM00228">
    <property type="entry name" value="PDZ"/>
    <property type="match status" value="1"/>
</dbReference>
<evidence type="ECO:0000313" key="3">
    <source>
        <dbReference type="Proteomes" id="UP000031668"/>
    </source>
</evidence>
<dbReference type="InterPro" id="IPR001478">
    <property type="entry name" value="PDZ"/>
</dbReference>
<name>A0A0C2MJU5_THEKT</name>
<dbReference type="InterPro" id="IPR036034">
    <property type="entry name" value="PDZ_sf"/>
</dbReference>
<gene>
    <name evidence="2" type="ORF">RF11_12737</name>
</gene>
<accession>A0A0C2MJU5</accession>
<dbReference type="EMBL" id="JWZT01004160">
    <property type="protein sequence ID" value="KII64635.1"/>
    <property type="molecule type" value="Genomic_DNA"/>
</dbReference>
<sequence>MKILSVEDTHGIFIRPGEPLDPGRPLLQLRDVIENSPAWLSGIMKPGDVFLKINDEETRTMSHPEIKEALVNTPVGALVKFVMSRAILPKDSNHSLSTEAFTKADMRIRKLIKPLTDFGQNFIKTESETKLCSEKNGFKSKNGTIKTNNMTISHEKQIDFIDEKPGKSSSAFFINRVTC</sequence>
<dbReference type="InterPro" id="IPR041489">
    <property type="entry name" value="PDZ_6"/>
</dbReference>
<comment type="caution">
    <text evidence="2">The sequence shown here is derived from an EMBL/GenBank/DDBJ whole genome shotgun (WGS) entry which is preliminary data.</text>
</comment>
<dbReference type="Proteomes" id="UP000031668">
    <property type="component" value="Unassembled WGS sequence"/>
</dbReference>
<proteinExistence type="predicted"/>
<dbReference type="Gene3D" id="2.30.42.10">
    <property type="match status" value="1"/>
</dbReference>
<dbReference type="AlphaFoldDB" id="A0A0C2MJU5"/>
<feature type="domain" description="PDZ" evidence="1">
    <location>
        <begin position="11"/>
        <end position="74"/>
    </location>
</feature>
<organism evidence="2 3">
    <name type="scientific">Thelohanellus kitauei</name>
    <name type="common">Myxosporean</name>
    <dbReference type="NCBI Taxonomy" id="669202"/>
    <lineage>
        <taxon>Eukaryota</taxon>
        <taxon>Metazoa</taxon>
        <taxon>Cnidaria</taxon>
        <taxon>Myxozoa</taxon>
        <taxon>Myxosporea</taxon>
        <taxon>Bivalvulida</taxon>
        <taxon>Platysporina</taxon>
        <taxon>Myxobolidae</taxon>
        <taxon>Thelohanellus</taxon>
    </lineage>
</organism>
<protein>
    <recommendedName>
        <fullName evidence="1">PDZ domain-containing protein</fullName>
    </recommendedName>
</protein>
<dbReference type="Pfam" id="PF17820">
    <property type="entry name" value="PDZ_6"/>
    <property type="match status" value="1"/>
</dbReference>
<evidence type="ECO:0000259" key="1">
    <source>
        <dbReference type="PROSITE" id="PS50106"/>
    </source>
</evidence>
<dbReference type="PROSITE" id="PS50106">
    <property type="entry name" value="PDZ"/>
    <property type="match status" value="1"/>
</dbReference>
<keyword evidence="3" id="KW-1185">Reference proteome</keyword>
<dbReference type="OrthoDB" id="66881at2759"/>